<evidence type="ECO:0000256" key="4">
    <source>
        <dbReference type="ARBA" id="ARBA00022989"/>
    </source>
</evidence>
<organism evidence="8 9">
    <name type="scientific">Microbacterium testaceum (strain StLB037)</name>
    <dbReference type="NCBI Taxonomy" id="979556"/>
    <lineage>
        <taxon>Bacteria</taxon>
        <taxon>Bacillati</taxon>
        <taxon>Actinomycetota</taxon>
        <taxon>Actinomycetes</taxon>
        <taxon>Micrococcales</taxon>
        <taxon>Microbacteriaceae</taxon>
        <taxon>Microbacterium</taxon>
    </lineage>
</organism>
<reference evidence="8 9" key="1">
    <citation type="submission" date="2016-10" db="EMBL/GenBank/DDBJ databases">
        <authorList>
            <person name="de Groot N.N."/>
        </authorList>
    </citation>
    <scope>NUCLEOTIDE SEQUENCE [LARGE SCALE GENOMIC DNA]</scope>
    <source>
        <strain evidence="8 9">StLB037</strain>
    </source>
</reference>
<evidence type="ECO:0000256" key="5">
    <source>
        <dbReference type="ARBA" id="ARBA00023136"/>
    </source>
</evidence>
<name>A0A1H0MYH3_MICTS</name>
<feature type="domain" description="Cardiolipin synthase N-terminal" evidence="7">
    <location>
        <begin position="21"/>
        <end position="58"/>
    </location>
</feature>
<dbReference type="RefSeq" id="WP_074694771.1">
    <property type="nucleotide sequence ID" value="NZ_FNJN01000002.1"/>
</dbReference>
<comment type="subcellular location">
    <subcellularLocation>
        <location evidence="1">Cell membrane</location>
        <topology evidence="1">Multi-pass membrane protein</topology>
    </subcellularLocation>
</comment>
<evidence type="ECO:0000256" key="1">
    <source>
        <dbReference type="ARBA" id="ARBA00004651"/>
    </source>
</evidence>
<keyword evidence="4 6" id="KW-1133">Transmembrane helix</keyword>
<dbReference type="EMBL" id="FNJN01000002">
    <property type="protein sequence ID" value="SDO85422.1"/>
    <property type="molecule type" value="Genomic_DNA"/>
</dbReference>
<evidence type="ECO:0000256" key="2">
    <source>
        <dbReference type="ARBA" id="ARBA00022475"/>
    </source>
</evidence>
<feature type="transmembrane region" description="Helical" evidence="6">
    <location>
        <begin position="41"/>
        <end position="61"/>
    </location>
</feature>
<evidence type="ECO:0000313" key="8">
    <source>
        <dbReference type="EMBL" id="SDO85422.1"/>
    </source>
</evidence>
<dbReference type="Pfam" id="PF13396">
    <property type="entry name" value="PLDc_N"/>
    <property type="match status" value="1"/>
</dbReference>
<evidence type="ECO:0000313" key="9">
    <source>
        <dbReference type="Proteomes" id="UP000186456"/>
    </source>
</evidence>
<dbReference type="AlphaFoldDB" id="A0A1H0MYH3"/>
<accession>A0A1H0MYH3</accession>
<proteinExistence type="predicted"/>
<dbReference type="GO" id="GO:0005886">
    <property type="term" value="C:plasma membrane"/>
    <property type="evidence" value="ECO:0007669"/>
    <property type="project" value="UniProtKB-SubCell"/>
</dbReference>
<dbReference type="Proteomes" id="UP000186456">
    <property type="component" value="Unassembled WGS sequence"/>
</dbReference>
<dbReference type="InterPro" id="IPR027379">
    <property type="entry name" value="CLS_N"/>
</dbReference>
<gene>
    <name evidence="8" type="ORF">SAMN04487788_1235</name>
</gene>
<keyword evidence="3 6" id="KW-0812">Transmembrane</keyword>
<keyword evidence="2" id="KW-1003">Cell membrane</keyword>
<sequence length="96" mass="9967">MLVTTLSAQIVLAVFALVYAASVFATIVAVRDPQASPGLKATWVAALLLLPPVGLLAWEAARLADSRAARRPMTVVARTAYLADRAAHVAGGSARV</sequence>
<evidence type="ECO:0000259" key="7">
    <source>
        <dbReference type="Pfam" id="PF13396"/>
    </source>
</evidence>
<keyword evidence="5 6" id="KW-0472">Membrane</keyword>
<evidence type="ECO:0000256" key="3">
    <source>
        <dbReference type="ARBA" id="ARBA00022692"/>
    </source>
</evidence>
<protein>
    <submittedName>
        <fullName evidence="8">Phospholipase_D-nuclease N-terminal</fullName>
    </submittedName>
</protein>
<evidence type="ECO:0000256" key="6">
    <source>
        <dbReference type="SAM" id="Phobius"/>
    </source>
</evidence>